<protein>
    <submittedName>
        <fullName evidence="1">Uncharacterized protein</fullName>
    </submittedName>
</protein>
<reference evidence="1 2" key="1">
    <citation type="journal article" date="2014" name="Genome Announc.">
        <title>Draft Genome Sequence of Moraxella bovoculi Strain 237T (ATCC BAA-1259T) Isolated from a Calf with Infectious Bovine Keratoconjunctivitis.</title>
        <authorList>
            <person name="Calcutt M.J."/>
            <person name="Foecking M.F."/>
            <person name="Martin N.T."/>
            <person name="Mhlanga-Mutangadura T."/>
            <person name="Reilly T.J."/>
        </authorList>
    </citation>
    <scope>NUCLEOTIDE SEQUENCE [LARGE SCALE GENOMIC DNA]</scope>
    <source>
        <strain evidence="1 2">237</strain>
    </source>
</reference>
<organism evidence="1 2">
    <name type="scientific">Moraxella bovoculi 237</name>
    <dbReference type="NCBI Taxonomy" id="743974"/>
    <lineage>
        <taxon>Bacteria</taxon>
        <taxon>Pseudomonadati</taxon>
        <taxon>Pseudomonadota</taxon>
        <taxon>Gammaproteobacteria</taxon>
        <taxon>Moraxellales</taxon>
        <taxon>Moraxellaceae</taxon>
        <taxon>Moraxella</taxon>
    </lineage>
</organism>
<accession>A0A066UBQ0</accession>
<name>A0A066UBQ0_9GAMM</name>
<dbReference type="Proteomes" id="UP000035860">
    <property type="component" value="Unassembled WGS sequence"/>
</dbReference>
<sequence>MAAFGYLICGLENIKTDSIKMTLTSTNAEQAMSNPNLNTTDINNASFDSLDIDNLDFDAMLGDFADVTVEGGFDADSAEDDCAGGACKI</sequence>
<dbReference type="EMBL" id="AOMT01000026">
    <property type="protein sequence ID" value="KDN24836.1"/>
    <property type="molecule type" value="Genomic_DNA"/>
</dbReference>
<evidence type="ECO:0000313" key="2">
    <source>
        <dbReference type="Proteomes" id="UP000035860"/>
    </source>
</evidence>
<keyword evidence="2" id="KW-1185">Reference proteome</keyword>
<gene>
    <name evidence="1" type="ORF">MBO_07743</name>
</gene>
<proteinExistence type="predicted"/>
<comment type="caution">
    <text evidence="1">The sequence shown here is derived from an EMBL/GenBank/DDBJ whole genome shotgun (WGS) entry which is preliminary data.</text>
</comment>
<evidence type="ECO:0000313" key="1">
    <source>
        <dbReference type="EMBL" id="KDN24836.1"/>
    </source>
</evidence>
<dbReference type="AlphaFoldDB" id="A0A066UBQ0"/>